<dbReference type="AlphaFoldDB" id="A0A067P868"/>
<dbReference type="OrthoDB" id="1715602at2759"/>
<evidence type="ECO:0000313" key="4">
    <source>
        <dbReference type="Proteomes" id="UP000027265"/>
    </source>
</evidence>
<dbReference type="PANTHER" id="PTHR23272:SF186">
    <property type="entry name" value="ZINC FINGER BED DOMAIN-CONTAINING PROTEIN RICESLEEPER 1-LIKE"/>
    <property type="match status" value="1"/>
</dbReference>
<feature type="domain" description="HAT C-terminal dimerisation" evidence="2">
    <location>
        <begin position="69"/>
        <end position="144"/>
    </location>
</feature>
<dbReference type="SUPFAM" id="SSF53098">
    <property type="entry name" value="Ribonuclease H-like"/>
    <property type="match status" value="1"/>
</dbReference>
<accession>A0A067P868</accession>
<dbReference type="PANTHER" id="PTHR23272">
    <property type="entry name" value="BED FINGER-RELATED"/>
    <property type="match status" value="1"/>
</dbReference>
<dbReference type="InterPro" id="IPR012337">
    <property type="entry name" value="RNaseH-like_sf"/>
</dbReference>
<feature type="non-terminal residue" evidence="3">
    <location>
        <position position="1"/>
    </location>
</feature>
<dbReference type="Pfam" id="PF05699">
    <property type="entry name" value="Dimer_Tnp_hAT"/>
    <property type="match status" value="1"/>
</dbReference>
<gene>
    <name evidence="3" type="ORF">JAAARDRAFT_141085</name>
</gene>
<dbReference type="STRING" id="933084.A0A067P868"/>
<organism evidence="3 4">
    <name type="scientific">Jaapia argillacea MUCL 33604</name>
    <dbReference type="NCBI Taxonomy" id="933084"/>
    <lineage>
        <taxon>Eukaryota</taxon>
        <taxon>Fungi</taxon>
        <taxon>Dikarya</taxon>
        <taxon>Basidiomycota</taxon>
        <taxon>Agaricomycotina</taxon>
        <taxon>Agaricomycetes</taxon>
        <taxon>Agaricomycetidae</taxon>
        <taxon>Jaapiales</taxon>
        <taxon>Jaapiaceae</taxon>
        <taxon>Jaapia</taxon>
    </lineage>
</organism>
<sequence>VLHPRHKLTYFRQMKWEESWIKTVIDVVRNEWDVNYKPKPTTTTSSSSATQKYFSNLYRSVDGSLKDALAEYLATPNLPHVDNPIVYWMSQTPEKNPLAAMALDFLTAPASSTNVECAFSSGGRQVSKLRHSLADETIRAVCVLGLWSDNGLVPHDELIENIRKKSRSKGKETAVPSETDIVLSSDSEP</sequence>
<dbReference type="HOGENOM" id="CLU_009123_4_3_1"/>
<evidence type="ECO:0000259" key="2">
    <source>
        <dbReference type="Pfam" id="PF05699"/>
    </source>
</evidence>
<reference evidence="4" key="1">
    <citation type="journal article" date="2014" name="Proc. Natl. Acad. Sci. U.S.A.">
        <title>Extensive sampling of basidiomycete genomes demonstrates inadequacy of the white-rot/brown-rot paradigm for wood decay fungi.</title>
        <authorList>
            <person name="Riley R."/>
            <person name="Salamov A.A."/>
            <person name="Brown D.W."/>
            <person name="Nagy L.G."/>
            <person name="Floudas D."/>
            <person name="Held B.W."/>
            <person name="Levasseur A."/>
            <person name="Lombard V."/>
            <person name="Morin E."/>
            <person name="Otillar R."/>
            <person name="Lindquist E.A."/>
            <person name="Sun H."/>
            <person name="LaButti K.M."/>
            <person name="Schmutz J."/>
            <person name="Jabbour D."/>
            <person name="Luo H."/>
            <person name="Baker S.E."/>
            <person name="Pisabarro A.G."/>
            <person name="Walton J.D."/>
            <person name="Blanchette R.A."/>
            <person name="Henrissat B."/>
            <person name="Martin F."/>
            <person name="Cullen D."/>
            <person name="Hibbett D.S."/>
            <person name="Grigoriev I.V."/>
        </authorList>
    </citation>
    <scope>NUCLEOTIDE SEQUENCE [LARGE SCALE GENOMIC DNA]</scope>
    <source>
        <strain evidence="4">MUCL 33604</strain>
    </source>
</reference>
<evidence type="ECO:0000256" key="1">
    <source>
        <dbReference type="SAM" id="MobiDB-lite"/>
    </source>
</evidence>
<protein>
    <recommendedName>
        <fullName evidence="2">HAT C-terminal dimerisation domain-containing protein</fullName>
    </recommendedName>
</protein>
<dbReference type="GO" id="GO:0046983">
    <property type="term" value="F:protein dimerization activity"/>
    <property type="evidence" value="ECO:0007669"/>
    <property type="project" value="InterPro"/>
</dbReference>
<keyword evidence="4" id="KW-1185">Reference proteome</keyword>
<dbReference type="Proteomes" id="UP000027265">
    <property type="component" value="Unassembled WGS sequence"/>
</dbReference>
<name>A0A067P868_9AGAM</name>
<evidence type="ECO:0000313" key="3">
    <source>
        <dbReference type="EMBL" id="KDQ50929.1"/>
    </source>
</evidence>
<dbReference type="EMBL" id="KL197753">
    <property type="protein sequence ID" value="KDQ50929.1"/>
    <property type="molecule type" value="Genomic_DNA"/>
</dbReference>
<dbReference type="InterPro" id="IPR008906">
    <property type="entry name" value="HATC_C_dom"/>
</dbReference>
<feature type="region of interest" description="Disordered" evidence="1">
    <location>
        <begin position="165"/>
        <end position="189"/>
    </location>
</feature>
<proteinExistence type="predicted"/>
<dbReference type="InParanoid" id="A0A067P868"/>